<evidence type="ECO:0000256" key="1">
    <source>
        <dbReference type="ARBA" id="ARBA00022737"/>
    </source>
</evidence>
<name>A0A6U9EZV6_9DINO</name>
<feature type="repeat" description="PPR" evidence="2">
    <location>
        <begin position="624"/>
        <end position="658"/>
    </location>
</feature>
<sequence>MAFVETVISIVSEAQAEILIFLIAICAHALLFSGHRIGKSKCSVEKPPPSAQTAARREGEASPTGRIVRAAPTALVRAVQAALATNSGRDRLAAEITTHTAAAPKELKADILSSLLSAVGKAVTRDLLAACDQVVGELEISPTVQLYEGLLRGHVLLRQRGRFDAVYAEAEAAFGALPCFAVLALRSAIHAADAEAAFAKLPTLAIAWKSQSPSVAHGQLFIQLVRFSTENNNLPKLLEELQGLGMFVPWTVASLLNECANLEDKSSLAKVRQLAAERGVELNCGAHAALVRAAGTAQAALSALDEAAAAGCAGREVLLATLSCASRFDDRTLADAAAARLPGAATPHDVVDGLIQLFAKGGKFEDPDADEIVLRLYSERAGASDVTMDAQTEWLVADAALRTGRHGVLGKVVARAGEGARQIALFKTFTNQGRFQDCVSAFRACPQKTSGLCNAVLDACIDCGDLKLAEQLMAEASDSELADVVTYNTMIKAHLRKGDMTRARAAISAMRSAGLQPNSVTFNELIDWTIRDRPDRVWTLIDEMKACGCKPNQVTCSIVLKSIGKSSRASDIEKALLVVDEMEEPMDEVLMSSVCEACIRSGRADLLRKHLQRQRTNKNLHIKGAHTYGSMIRAYGSLNEMDEVWDSWREMRKRHVIPTSVTIGCMVEALATNGHVDAGYELIREQLQDPAIRPMVNAVIYCSVLKGFSHGKRFDRVWSVYEEMKAERLQFSIVTYNTLVDACARSGDMGRIPALLEEMAAQGIEPNVITYSAIVKGYCQENRLDRAFELLEDMKKTKNFSPDEVTYNTLIDGCARYGLWDRGMAVLEEMESSGVSPSAFTLSVLVKLANRSKRPDKAFELVESLCAKYRIRLCVQVLNNLIHACTAHGDLPRGLGVLQQMLRERIRPDSRTYMLLLRGCIGAKATLDAFGLLRAAGGVAGGHPRLASFSASAAMPKGGLPAPVVSEALEGIADVCGDEALALQLLCDLRKASGIALDPKLPMRLTSKAMRKPYGTRAAAH</sequence>
<accession>A0A6U9EZV6</accession>
<feature type="repeat" description="PPR" evidence="2">
    <location>
        <begin position="483"/>
        <end position="517"/>
    </location>
</feature>
<keyword evidence="1" id="KW-0677">Repeat</keyword>
<dbReference type="PANTHER" id="PTHR47932">
    <property type="entry name" value="ATPASE EXPRESSION PROTEIN 3"/>
    <property type="match status" value="1"/>
</dbReference>
<dbReference type="InterPro" id="IPR033443">
    <property type="entry name" value="PROP1-like_PPR_dom"/>
</dbReference>
<dbReference type="Gene3D" id="1.25.40.10">
    <property type="entry name" value="Tetratricopeptide repeat domain"/>
    <property type="match status" value="6"/>
</dbReference>
<feature type="repeat" description="PPR" evidence="2">
    <location>
        <begin position="803"/>
        <end position="837"/>
    </location>
</feature>
<reference evidence="5" key="1">
    <citation type="submission" date="2021-01" db="EMBL/GenBank/DDBJ databases">
        <authorList>
            <person name="Corre E."/>
            <person name="Pelletier E."/>
            <person name="Niang G."/>
            <person name="Scheremetjew M."/>
            <person name="Finn R."/>
            <person name="Kale V."/>
            <person name="Holt S."/>
            <person name="Cochrane G."/>
            <person name="Meng A."/>
            <person name="Brown T."/>
            <person name="Cohen L."/>
        </authorList>
    </citation>
    <scope>NUCLEOTIDE SEQUENCE</scope>
    <source>
        <strain evidence="5">RCC3387</strain>
    </source>
</reference>
<dbReference type="AlphaFoldDB" id="A0A6U9EZV6"/>
<protein>
    <recommendedName>
        <fullName evidence="4">PROP1-like PPR domain-containing protein</fullName>
    </recommendedName>
</protein>
<dbReference type="Pfam" id="PF17177">
    <property type="entry name" value="PPR_long"/>
    <property type="match status" value="1"/>
</dbReference>
<feature type="repeat" description="PPR" evidence="2">
    <location>
        <begin position="697"/>
        <end position="731"/>
    </location>
</feature>
<feature type="region of interest" description="Disordered" evidence="3">
    <location>
        <begin position="41"/>
        <end position="64"/>
    </location>
</feature>
<feature type="repeat" description="PPR" evidence="2">
    <location>
        <begin position="732"/>
        <end position="766"/>
    </location>
</feature>
<evidence type="ECO:0000259" key="4">
    <source>
        <dbReference type="Pfam" id="PF17177"/>
    </source>
</evidence>
<evidence type="ECO:0000256" key="2">
    <source>
        <dbReference type="PROSITE-ProRule" id="PRU00708"/>
    </source>
</evidence>
<dbReference type="EMBL" id="HBGW01032682">
    <property type="protein sequence ID" value="CAD9554588.1"/>
    <property type="molecule type" value="Transcribed_RNA"/>
</dbReference>
<dbReference type="PANTHER" id="PTHR47932:SF44">
    <property type="entry name" value="MIOREX COMPLEX COMPONENT 1"/>
    <property type="match status" value="1"/>
</dbReference>
<organism evidence="5">
    <name type="scientific">Zooxanthella nutricula</name>
    <dbReference type="NCBI Taxonomy" id="1333877"/>
    <lineage>
        <taxon>Eukaryota</taxon>
        <taxon>Sar</taxon>
        <taxon>Alveolata</taxon>
        <taxon>Dinophyceae</taxon>
        <taxon>Peridiniales</taxon>
        <taxon>Peridiniales incertae sedis</taxon>
        <taxon>Zooxanthella</taxon>
    </lineage>
</organism>
<dbReference type="InterPro" id="IPR002885">
    <property type="entry name" value="PPR_rpt"/>
</dbReference>
<dbReference type="InterPro" id="IPR011990">
    <property type="entry name" value="TPR-like_helical_dom_sf"/>
</dbReference>
<dbReference type="NCBIfam" id="TIGR00756">
    <property type="entry name" value="PPR"/>
    <property type="match status" value="6"/>
</dbReference>
<feature type="repeat" description="PPR" evidence="2">
    <location>
        <begin position="767"/>
        <end position="797"/>
    </location>
</feature>
<proteinExistence type="predicted"/>
<evidence type="ECO:0000256" key="3">
    <source>
        <dbReference type="SAM" id="MobiDB-lite"/>
    </source>
</evidence>
<evidence type="ECO:0000313" key="5">
    <source>
        <dbReference type="EMBL" id="CAD9554588.1"/>
    </source>
</evidence>
<dbReference type="Pfam" id="PF13041">
    <property type="entry name" value="PPR_2"/>
    <property type="match status" value="4"/>
</dbReference>
<feature type="repeat" description="PPR" evidence="2">
    <location>
        <begin position="874"/>
        <end position="908"/>
    </location>
</feature>
<gene>
    <name evidence="5" type="ORF">BRAN1462_LOCUS20639</name>
</gene>
<feature type="domain" description="PROP1-like PPR" evidence="4">
    <location>
        <begin position="821"/>
        <end position="921"/>
    </location>
</feature>
<dbReference type="PROSITE" id="PS51375">
    <property type="entry name" value="PPR"/>
    <property type="match status" value="7"/>
</dbReference>